<evidence type="ECO:0000313" key="7">
    <source>
        <dbReference type="EMBL" id="KPX75721.1"/>
    </source>
</evidence>
<dbReference type="Gene3D" id="2.60.40.4380">
    <property type="entry name" value="Translational regulator CsrA"/>
    <property type="match status" value="1"/>
</dbReference>
<reference evidence="7 8" key="1">
    <citation type="submission" date="2015-09" db="EMBL/GenBank/DDBJ databases">
        <title>Genome announcement of multiple Pseudomonas syringae strains.</title>
        <authorList>
            <person name="Thakur S."/>
            <person name="Wang P.W."/>
            <person name="Gong Y."/>
            <person name="Weir B.S."/>
            <person name="Guttman D.S."/>
        </authorList>
    </citation>
    <scope>NUCLEOTIDE SEQUENCE [LARGE SCALE GENOMIC DNA]</scope>
    <source>
        <strain evidence="7 8">ICMP3507</strain>
    </source>
</reference>
<dbReference type="FunFam" id="2.60.40.4380:FF:000002">
    <property type="entry name" value="Translational regulator CsrA"/>
    <property type="match status" value="1"/>
</dbReference>
<dbReference type="PANTHER" id="PTHR34984">
    <property type="entry name" value="CARBON STORAGE REGULATOR"/>
    <property type="match status" value="1"/>
</dbReference>
<dbReference type="EMBL" id="LJQP01000069">
    <property type="protein sequence ID" value="KPX75721.1"/>
    <property type="molecule type" value="Genomic_DNA"/>
</dbReference>
<comment type="caution">
    <text evidence="7">The sequence shown here is derived from an EMBL/GenBank/DDBJ whole genome shotgun (WGS) entry which is preliminary data.</text>
</comment>
<evidence type="ECO:0000256" key="5">
    <source>
        <dbReference type="ARBA" id="ARBA00023159"/>
    </source>
</evidence>
<dbReference type="PANTHER" id="PTHR34984:SF1">
    <property type="entry name" value="CARBON STORAGE REGULATOR"/>
    <property type="match status" value="1"/>
</dbReference>
<keyword evidence="1 6" id="KW-0963">Cytoplasm</keyword>
<dbReference type="GO" id="GO:0045947">
    <property type="term" value="P:negative regulation of translational initiation"/>
    <property type="evidence" value="ECO:0007669"/>
    <property type="project" value="UniProtKB-UniRule"/>
</dbReference>
<accession>A0A0P9TMV2</accession>
<evidence type="ECO:0000256" key="1">
    <source>
        <dbReference type="ARBA" id="ARBA00022490"/>
    </source>
</evidence>
<evidence type="ECO:0000256" key="2">
    <source>
        <dbReference type="ARBA" id="ARBA00022491"/>
    </source>
</evidence>
<evidence type="ECO:0000256" key="3">
    <source>
        <dbReference type="ARBA" id="ARBA00022845"/>
    </source>
</evidence>
<dbReference type="PATRIC" id="fig|53707.9.peg.1193"/>
<comment type="subcellular location">
    <subcellularLocation>
        <location evidence="6">Cytoplasm</location>
    </subcellularLocation>
</comment>
<dbReference type="NCBIfam" id="NF002469">
    <property type="entry name" value="PRK01712.1"/>
    <property type="match status" value="1"/>
</dbReference>
<name>A0A0P9TMV2_PSEAV</name>
<keyword evidence="4 6" id="KW-0694">RNA-binding</keyword>
<dbReference type="Proteomes" id="UP000050265">
    <property type="component" value="Unassembled WGS sequence"/>
</dbReference>
<dbReference type="SUPFAM" id="SSF117130">
    <property type="entry name" value="CsrA-like"/>
    <property type="match status" value="1"/>
</dbReference>
<dbReference type="InterPro" id="IPR036107">
    <property type="entry name" value="CsrA_sf"/>
</dbReference>
<dbReference type="GO" id="GO:0005829">
    <property type="term" value="C:cytosol"/>
    <property type="evidence" value="ECO:0007669"/>
    <property type="project" value="TreeGrafter"/>
</dbReference>
<keyword evidence="5 6" id="KW-0010">Activator</keyword>
<dbReference type="GO" id="GO:0045948">
    <property type="term" value="P:positive regulation of translational initiation"/>
    <property type="evidence" value="ECO:0007669"/>
    <property type="project" value="UniProtKB-UniRule"/>
</dbReference>
<gene>
    <name evidence="6" type="primary">csrA</name>
    <name evidence="7" type="ORF">ALO35_100328</name>
</gene>
<dbReference type="AlphaFoldDB" id="A0A0P9TMV2"/>
<dbReference type="HAMAP" id="MF_00167">
    <property type="entry name" value="CsrA"/>
    <property type="match status" value="1"/>
</dbReference>
<dbReference type="GO" id="GO:0048027">
    <property type="term" value="F:mRNA 5'-UTR binding"/>
    <property type="evidence" value="ECO:0007669"/>
    <property type="project" value="UniProtKB-UniRule"/>
</dbReference>
<organism evidence="7 8">
    <name type="scientific">Pseudomonas amygdali pv. lachrymans</name>
    <name type="common">Pseudomonas syringae pv. lachrymans</name>
    <dbReference type="NCBI Taxonomy" id="53707"/>
    <lineage>
        <taxon>Bacteria</taxon>
        <taxon>Pseudomonadati</taxon>
        <taxon>Pseudomonadota</taxon>
        <taxon>Gammaproteobacteria</taxon>
        <taxon>Pseudomonadales</taxon>
        <taxon>Pseudomonadaceae</taxon>
        <taxon>Pseudomonas</taxon>
        <taxon>Pseudomonas amygdali</taxon>
    </lineage>
</organism>
<dbReference type="InterPro" id="IPR003751">
    <property type="entry name" value="CsrA"/>
</dbReference>
<dbReference type="GO" id="GO:0006402">
    <property type="term" value="P:mRNA catabolic process"/>
    <property type="evidence" value="ECO:0007669"/>
    <property type="project" value="InterPro"/>
</dbReference>
<sequence>MPFCATRRVGKMLVLTREIGETFSIGDDITVQILGINGNQVRLGINAPKDIKVHRAEVYKRIANKLSQQATTPLQ</sequence>
<dbReference type="NCBIfam" id="TIGR00202">
    <property type="entry name" value="csrA"/>
    <property type="match status" value="1"/>
</dbReference>
<evidence type="ECO:0000256" key="4">
    <source>
        <dbReference type="ARBA" id="ARBA00022884"/>
    </source>
</evidence>
<keyword evidence="3 6" id="KW-0810">Translation regulation</keyword>
<keyword evidence="2 6" id="KW-0678">Repressor</keyword>
<protein>
    <recommendedName>
        <fullName evidence="6">Translational regulator CsrA</fullName>
    </recommendedName>
    <alternativeName>
        <fullName evidence="6">Carbon storage regulator</fullName>
    </alternativeName>
</protein>
<dbReference type="Pfam" id="PF02599">
    <property type="entry name" value="CsrA"/>
    <property type="match status" value="1"/>
</dbReference>
<evidence type="ECO:0000313" key="8">
    <source>
        <dbReference type="Proteomes" id="UP000050265"/>
    </source>
</evidence>
<comment type="similarity">
    <text evidence="6">Belongs to the CsrA/RsmA family.</text>
</comment>
<dbReference type="GO" id="GO:0006109">
    <property type="term" value="P:regulation of carbohydrate metabolic process"/>
    <property type="evidence" value="ECO:0007669"/>
    <property type="project" value="UniProtKB-UniRule"/>
</dbReference>
<comment type="subunit">
    <text evidence="6">Homodimer; the beta-strands of each monomer intercalate to form a hydrophobic core, while the alpha-helices form wings that extend away from the core.</text>
</comment>
<proteinExistence type="inferred from homology"/>
<comment type="function">
    <text evidence="6">A key translational regulator that binds mRNA to regulate translation initiation and/or mRNA stability. Mediates global changes in gene expression, shifting from rapid growth to stress survival by linking envelope stress, the stringent response and the catabolite repression systems. Usually binds in the 5'-UTR; binding at or near the Shine-Dalgarno sequence prevents ribosome-binding, repressing translation, binding elsewhere in the 5'-UTR can activate translation and/or stabilize the mRNA. Its function is antagonized by small RNA(s).</text>
</comment>
<evidence type="ECO:0000256" key="6">
    <source>
        <dbReference type="HAMAP-Rule" id="MF_00167"/>
    </source>
</evidence>